<dbReference type="SUPFAM" id="SSF55729">
    <property type="entry name" value="Acyl-CoA N-acyltransferases (Nat)"/>
    <property type="match status" value="1"/>
</dbReference>
<evidence type="ECO:0000313" key="4">
    <source>
        <dbReference type="EMBL" id="MDN5211958.1"/>
    </source>
</evidence>
<reference evidence="4" key="1">
    <citation type="submission" date="2023-06" db="EMBL/GenBank/DDBJ databases">
        <title>Genomic of Agaribacillus aureum.</title>
        <authorList>
            <person name="Wang G."/>
        </authorList>
    </citation>
    <scope>NUCLEOTIDE SEQUENCE</scope>
    <source>
        <strain evidence="4">BMA12</strain>
    </source>
</reference>
<feature type="domain" description="N-acetyltransferase" evidence="3">
    <location>
        <begin position="1"/>
        <end position="160"/>
    </location>
</feature>
<organism evidence="4 5">
    <name type="scientific">Agaribacillus aureus</name>
    <dbReference type="NCBI Taxonomy" id="3051825"/>
    <lineage>
        <taxon>Bacteria</taxon>
        <taxon>Pseudomonadati</taxon>
        <taxon>Bacteroidota</taxon>
        <taxon>Cytophagia</taxon>
        <taxon>Cytophagales</taxon>
        <taxon>Splendidivirgaceae</taxon>
        <taxon>Agaribacillus</taxon>
    </lineage>
</organism>
<dbReference type="PANTHER" id="PTHR43072">
    <property type="entry name" value="N-ACETYLTRANSFERASE"/>
    <property type="match status" value="1"/>
</dbReference>
<dbReference type="PANTHER" id="PTHR43072:SF23">
    <property type="entry name" value="UPF0039 PROTEIN C11D3.02C"/>
    <property type="match status" value="1"/>
</dbReference>
<sequence>MIRAVKTEDAEEIKEIYNYYILNSIITFEESPVSTAEMGERINTIKSVFPWIVYEKDHQILGYAYAARWRSRSAYARSVESTVYLKPGTSKKGIGTQLYTELIKRLKEMDLHVVIGGISLPNDASVALHEKLGFKKVAHFKEVGFKFNNWIDVGYWELLI</sequence>
<accession>A0ABT8L2L1</accession>
<evidence type="ECO:0000256" key="1">
    <source>
        <dbReference type="ARBA" id="ARBA00022679"/>
    </source>
</evidence>
<dbReference type="Pfam" id="PF13420">
    <property type="entry name" value="Acetyltransf_4"/>
    <property type="match status" value="1"/>
</dbReference>
<keyword evidence="5" id="KW-1185">Reference proteome</keyword>
<dbReference type="Proteomes" id="UP001172083">
    <property type="component" value="Unassembled WGS sequence"/>
</dbReference>
<dbReference type="InterPro" id="IPR000182">
    <property type="entry name" value="GNAT_dom"/>
</dbReference>
<dbReference type="PROSITE" id="PS51186">
    <property type="entry name" value="GNAT"/>
    <property type="match status" value="1"/>
</dbReference>
<keyword evidence="2" id="KW-0012">Acyltransferase</keyword>
<dbReference type="CDD" id="cd04301">
    <property type="entry name" value="NAT_SF"/>
    <property type="match status" value="1"/>
</dbReference>
<gene>
    <name evidence="4" type="ORF">QQ020_07840</name>
</gene>
<comment type="caution">
    <text evidence="4">The sequence shown here is derived from an EMBL/GenBank/DDBJ whole genome shotgun (WGS) entry which is preliminary data.</text>
</comment>
<dbReference type="RefSeq" id="WP_346757285.1">
    <property type="nucleotide sequence ID" value="NZ_JAUJEB010000001.1"/>
</dbReference>
<dbReference type="Gene3D" id="3.40.630.30">
    <property type="match status" value="1"/>
</dbReference>
<dbReference type="EMBL" id="JAUJEB010000001">
    <property type="protein sequence ID" value="MDN5211958.1"/>
    <property type="molecule type" value="Genomic_DNA"/>
</dbReference>
<evidence type="ECO:0000259" key="3">
    <source>
        <dbReference type="PROSITE" id="PS51186"/>
    </source>
</evidence>
<dbReference type="InterPro" id="IPR016181">
    <property type="entry name" value="Acyl_CoA_acyltransferase"/>
</dbReference>
<evidence type="ECO:0000256" key="2">
    <source>
        <dbReference type="ARBA" id="ARBA00023315"/>
    </source>
</evidence>
<keyword evidence="1" id="KW-0808">Transferase</keyword>
<protein>
    <submittedName>
        <fullName evidence="4">N-acetyltransferase family protein</fullName>
    </submittedName>
</protein>
<dbReference type="NCBIfam" id="NF040504">
    <property type="entry name" value="resist_ArsN1b"/>
    <property type="match status" value="1"/>
</dbReference>
<name>A0ABT8L2L1_9BACT</name>
<proteinExistence type="predicted"/>
<evidence type="ECO:0000313" key="5">
    <source>
        <dbReference type="Proteomes" id="UP001172083"/>
    </source>
</evidence>